<accession>A0ABX4DVZ6</accession>
<organism evidence="1 2">
    <name type="scientific">Pseudomonas umsongensis</name>
    <dbReference type="NCBI Taxonomy" id="198618"/>
    <lineage>
        <taxon>Bacteria</taxon>
        <taxon>Pseudomonadati</taxon>
        <taxon>Pseudomonadota</taxon>
        <taxon>Gammaproteobacteria</taxon>
        <taxon>Pseudomonadales</taxon>
        <taxon>Pseudomonadaceae</taxon>
        <taxon>Pseudomonas</taxon>
    </lineage>
</organism>
<name>A0ABX4DVZ6_9PSED</name>
<dbReference type="SUPFAM" id="SSF52540">
    <property type="entry name" value="P-loop containing nucleoside triphosphate hydrolases"/>
    <property type="match status" value="1"/>
</dbReference>
<evidence type="ECO:0008006" key="3">
    <source>
        <dbReference type="Google" id="ProtNLM"/>
    </source>
</evidence>
<evidence type="ECO:0000313" key="1">
    <source>
        <dbReference type="EMBL" id="OXR32719.1"/>
    </source>
</evidence>
<dbReference type="EMBL" id="NIWU01000002">
    <property type="protein sequence ID" value="OXR32719.1"/>
    <property type="molecule type" value="Genomic_DNA"/>
</dbReference>
<proteinExistence type="predicted"/>
<keyword evidence="2" id="KW-1185">Reference proteome</keyword>
<dbReference type="SUPFAM" id="SSF52467">
    <property type="entry name" value="DHS-like NAD/FAD-binding domain"/>
    <property type="match status" value="1"/>
</dbReference>
<dbReference type="Pfam" id="PF13289">
    <property type="entry name" value="SIR2_2"/>
    <property type="match status" value="1"/>
</dbReference>
<protein>
    <recommendedName>
        <fullName evidence="3">SIR2-like domain-containing protein</fullName>
    </recommendedName>
</protein>
<gene>
    <name evidence="1" type="ORF">PSUM_11775</name>
</gene>
<dbReference type="InterPro" id="IPR029035">
    <property type="entry name" value="DHS-like_NAD/FAD-binding_dom"/>
</dbReference>
<reference evidence="1 2" key="1">
    <citation type="submission" date="2017-06" db="EMBL/GenBank/DDBJ databases">
        <authorList>
            <person name="Furmanczyk E.M."/>
        </authorList>
    </citation>
    <scope>NUCLEOTIDE SEQUENCE [LARGE SCALE GENOMIC DNA]</scope>
    <source>
        <strain evidence="1 2">DSM 16611</strain>
    </source>
</reference>
<dbReference type="Proteomes" id="UP000215455">
    <property type="component" value="Unassembled WGS sequence"/>
</dbReference>
<comment type="caution">
    <text evidence="1">The sequence shown here is derived from an EMBL/GenBank/DDBJ whole genome shotgun (WGS) entry which is preliminary data.</text>
</comment>
<sequence length="1194" mass="135197">MIKLKQILAQSDTIIFVGSGISLWAGLPTWSGMIEELAKFVEQGGGSAELIRAEAKKGDLLQAASYGFDKLTKQQIGEFIRETCRYGKAKPHEIHRKIVSLGPRCYITTNYDNLIEQSLREWQQERFYRPPVTNRQLTETAEIVHARAIDFIFKPHGDAADSESIILTREQYRRLLPQGESQAALESVKMLLASRPVLYLGFGLRDPDFIYVRDLLANTYKGGVRDHYAIMADVHEQEIDYWRRNYGIHLLGYNTLERPDKSRDHSPLLSLLDTFLEVPNEEQKSSFNPCSSDVLLALARHAAVLGRYPKLSPEFPIRVNSDLGKQKWTGTDAQRFNYGSVERLLDTGPDRLILVGLPGAGKTYSLRRAAARLADRLNDACLSNVFDKESIVVPVIVDLKLYRGDISSLVNQTLPESLPLQDLIQSYKVKIFIDSFNEMPREYLESGSYESDFLAFIAELGQASFIIGSRTPDGLSRLEFPTFRLDYIEAEAVSNELSRLGVNFEGRFSKEVMSLIQRPFYFQYIVSRMIDLPYNAHPRDFYRCLFDNVSRAFIKRFNFELNIEQALSNTAYAALDKGAEAFQISTLIGELGDFLPLESSVTSIEVINWLVSESILIPYSKGRIGFIHQSVTEYLAATELAKRYVADSRGLKEKLALRRWDQGLFLTLSFLSGSQSKEFLDDVVKADMALAINASKYIEVGRDEVVLELLNKLYEMKVNQGELGSKIESAFEFGLQISEAHEEVIRNFIRFGDSLGGTAASLLTSIKGELVTQEVIQMLFDRRSDFNFCIRAVEGLSSIVTEEDVKAIARFTDMIQCEIETTPDIDDDNYGGFVIGVGILLRELELPAILRSLPITQSGDYANNFRIKVLCEILGENSTPEALAVAGDLLLKGVDEAARSISHIALFSERRDKMSWDNFTYGHAVRLEELLEDYWSIDAMKALCRARPDIADQVREDAYKRIGLKTAVLLYCVAPENMEPMFSELERIANLSKEEREAISFQLLQRVDIDWKGRERFLIKLLKLRDFNLASAIFGGSIPVHLKNLGTLEIGDITWWLEWMQDSLAREVEGWFSARLGDVLANHVDSFTRTAFVDEFNQGSQYRQIILKFIIHKLDVTTDELGSDSISFLLAELSREKMDNWYGNNLLGSAATESFITERLLPLLVNAQEPLKGNLLQVLERAGARHGRRYLVEI</sequence>
<dbReference type="Gene3D" id="3.40.50.300">
    <property type="entry name" value="P-loop containing nucleotide triphosphate hydrolases"/>
    <property type="match status" value="1"/>
</dbReference>
<dbReference type="RefSeq" id="WP_083348272.1">
    <property type="nucleotide sequence ID" value="NZ_LT629767.1"/>
</dbReference>
<evidence type="ECO:0000313" key="2">
    <source>
        <dbReference type="Proteomes" id="UP000215455"/>
    </source>
</evidence>
<dbReference type="InterPro" id="IPR027417">
    <property type="entry name" value="P-loop_NTPase"/>
</dbReference>